<comment type="caution">
    <text evidence="1">The sequence shown here is derived from an EMBL/GenBank/DDBJ whole genome shotgun (WGS) entry which is preliminary data.</text>
</comment>
<dbReference type="Proteomes" id="UP001162131">
    <property type="component" value="Unassembled WGS sequence"/>
</dbReference>
<accession>A0AAU9JKG8</accession>
<sequence>MEAIKRTLQSSTKNEEASYISKRIRKATTHFTFEAAPIKKPAETNLIKFTYRKPKTPSVTINFASSVNSKPEKILEKGLKRLKVGLKNDFVIVYYSYEESKWKNIKSLENIDKATSYKLRIYKKPQKRLEIKKIEEFKEVKEVKQIKKAEVIDEKKVETFDDDCQKYVSENKGYLQYNQMLQQFGAYCYWQYMMLMRGCQQLV</sequence>
<evidence type="ECO:0000313" key="1">
    <source>
        <dbReference type="EMBL" id="CAG9324645.1"/>
    </source>
</evidence>
<evidence type="ECO:0000313" key="2">
    <source>
        <dbReference type="Proteomes" id="UP001162131"/>
    </source>
</evidence>
<dbReference type="AlphaFoldDB" id="A0AAU9JKG8"/>
<reference evidence="1" key="1">
    <citation type="submission" date="2021-09" db="EMBL/GenBank/DDBJ databases">
        <authorList>
            <consortium name="AG Swart"/>
            <person name="Singh M."/>
            <person name="Singh A."/>
            <person name="Seah K."/>
            <person name="Emmerich C."/>
        </authorList>
    </citation>
    <scope>NUCLEOTIDE SEQUENCE</scope>
    <source>
        <strain evidence="1">ATCC30299</strain>
    </source>
</reference>
<organism evidence="1 2">
    <name type="scientific">Blepharisma stoltei</name>
    <dbReference type="NCBI Taxonomy" id="1481888"/>
    <lineage>
        <taxon>Eukaryota</taxon>
        <taxon>Sar</taxon>
        <taxon>Alveolata</taxon>
        <taxon>Ciliophora</taxon>
        <taxon>Postciliodesmatophora</taxon>
        <taxon>Heterotrichea</taxon>
        <taxon>Heterotrichida</taxon>
        <taxon>Blepharismidae</taxon>
        <taxon>Blepharisma</taxon>
    </lineage>
</organism>
<protein>
    <submittedName>
        <fullName evidence="1">Uncharacterized protein</fullName>
    </submittedName>
</protein>
<dbReference type="EMBL" id="CAJZBQ010000036">
    <property type="protein sequence ID" value="CAG9324645.1"/>
    <property type="molecule type" value="Genomic_DNA"/>
</dbReference>
<name>A0AAU9JKG8_9CILI</name>
<keyword evidence="2" id="KW-1185">Reference proteome</keyword>
<proteinExistence type="predicted"/>
<gene>
    <name evidence="1" type="ORF">BSTOLATCC_MIC36431</name>
</gene>